<name>A0A0C2CKW0_9BILA</name>
<dbReference type="EMBL" id="KN734734">
    <property type="protein sequence ID" value="KIH57163.1"/>
    <property type="molecule type" value="Genomic_DNA"/>
</dbReference>
<keyword evidence="4" id="KW-1185">Reference proteome</keyword>
<dbReference type="InterPro" id="IPR031542">
    <property type="entry name" value="UNC80_N"/>
</dbReference>
<dbReference type="GO" id="GO:0030424">
    <property type="term" value="C:axon"/>
    <property type="evidence" value="ECO:0007669"/>
    <property type="project" value="TreeGrafter"/>
</dbReference>
<evidence type="ECO:0000259" key="2">
    <source>
        <dbReference type="Pfam" id="PF15778"/>
    </source>
</evidence>
<sequence length="605" mass="66420">MRDLAFPPPAHTSGTQLSENVFISTSSAADALATAKLCVVFASGDHRERAVQQTGVDGEKGRYRTGSGVIPEFVPKQTQKEMNRRKNAARWPSLSIEIGDRKAVKGDGREFTKSARKQTKSRHPAGRIWLWMGTNSSATDLTFERVVVQNILHGLSPSLSDAIASVSRWKLVRAALPHVIQCCGSLLEASDGKGLSSSLQKILYILHWMLLDSASECAESSPKEEMYQNRSQGLFSISSIQLFVYLITPLAEMVSEEDIAGNIRLESGMKIWQALWQYRQPDVWCFTAPVKQRKDELPQVTFVRRPTAASIAPNQGIYIGEEEVTRRPSIAVVPPPKPPRTDRAVLDEKRRREIERRRQQESEQRKLEQTEATPFLPEKPTEALLVDVQETSPSPPPPTTTTSSIVRSVSEYKTGESMSTRGGISKSKTANAFDMSPTSECSLRMLDEVDSALKFAEDSNSLSGVFCPNDAPLVNISDICSGFSMDAADSGDSPPEVVCEKCRKVSFRDRPTSSGCQCKENGSVLVPVLETPPVILTRASTTDDTVSSSSQHTVIPVRPPSKPSEATTNFHAMETARVQPAPSPKNPDVASTDDEIEDFGQPDPM</sequence>
<dbReference type="GO" id="GO:0055080">
    <property type="term" value="P:monoatomic cation homeostasis"/>
    <property type="evidence" value="ECO:0007669"/>
    <property type="project" value="TreeGrafter"/>
</dbReference>
<dbReference type="Pfam" id="PF15778">
    <property type="entry name" value="UNC80_N"/>
    <property type="match status" value="1"/>
</dbReference>
<protein>
    <recommendedName>
        <fullName evidence="2">Cation channel complex component UNC80 N-terminal domain-containing protein</fullName>
    </recommendedName>
</protein>
<feature type="region of interest" description="Disordered" evidence="1">
    <location>
        <begin position="328"/>
        <end position="431"/>
    </location>
</feature>
<evidence type="ECO:0000313" key="4">
    <source>
        <dbReference type="Proteomes" id="UP000054047"/>
    </source>
</evidence>
<feature type="compositionally biased region" description="Basic and acidic residues" evidence="1">
    <location>
        <begin position="339"/>
        <end position="369"/>
    </location>
</feature>
<evidence type="ECO:0000313" key="3">
    <source>
        <dbReference type="EMBL" id="KIH57163.1"/>
    </source>
</evidence>
<accession>A0A0C2CKW0</accession>
<feature type="compositionally biased region" description="Polar residues" evidence="1">
    <location>
        <begin position="416"/>
        <end position="431"/>
    </location>
</feature>
<proteinExistence type="predicted"/>
<dbReference type="OrthoDB" id="5584001at2759"/>
<dbReference type="AlphaFoldDB" id="A0A0C2CKW0"/>
<feature type="compositionally biased region" description="Acidic residues" evidence="1">
    <location>
        <begin position="591"/>
        <end position="605"/>
    </location>
</feature>
<evidence type="ECO:0000256" key="1">
    <source>
        <dbReference type="SAM" id="MobiDB-lite"/>
    </source>
</evidence>
<feature type="non-terminal residue" evidence="3">
    <location>
        <position position="605"/>
    </location>
</feature>
<organism evidence="3 4">
    <name type="scientific">Ancylostoma duodenale</name>
    <dbReference type="NCBI Taxonomy" id="51022"/>
    <lineage>
        <taxon>Eukaryota</taxon>
        <taxon>Metazoa</taxon>
        <taxon>Ecdysozoa</taxon>
        <taxon>Nematoda</taxon>
        <taxon>Chromadorea</taxon>
        <taxon>Rhabditida</taxon>
        <taxon>Rhabditina</taxon>
        <taxon>Rhabditomorpha</taxon>
        <taxon>Strongyloidea</taxon>
        <taxon>Ancylostomatidae</taxon>
        <taxon>Ancylostomatinae</taxon>
        <taxon>Ancylostoma</taxon>
    </lineage>
</organism>
<dbReference type="PANTHER" id="PTHR31781">
    <property type="entry name" value="UNC80"/>
    <property type="match status" value="1"/>
</dbReference>
<reference evidence="3 4" key="1">
    <citation type="submission" date="2013-12" db="EMBL/GenBank/DDBJ databases">
        <title>Draft genome of the parsitic nematode Ancylostoma duodenale.</title>
        <authorList>
            <person name="Mitreva M."/>
        </authorList>
    </citation>
    <scope>NUCLEOTIDE SEQUENCE [LARGE SCALE GENOMIC DNA]</scope>
    <source>
        <strain evidence="3 4">Zhejiang</strain>
    </source>
</reference>
<dbReference type="GO" id="GO:0005261">
    <property type="term" value="F:monoatomic cation channel activity"/>
    <property type="evidence" value="ECO:0007669"/>
    <property type="project" value="TreeGrafter"/>
</dbReference>
<feature type="compositionally biased region" description="Low complexity" evidence="1">
    <location>
        <begin position="540"/>
        <end position="550"/>
    </location>
</feature>
<dbReference type="GO" id="GO:0034703">
    <property type="term" value="C:cation channel complex"/>
    <property type="evidence" value="ECO:0007669"/>
    <property type="project" value="TreeGrafter"/>
</dbReference>
<feature type="domain" description="Cation channel complex component UNC80 N-terminal" evidence="2">
    <location>
        <begin position="133"/>
        <end position="293"/>
    </location>
</feature>
<dbReference type="PANTHER" id="PTHR31781:SF1">
    <property type="entry name" value="PROTEIN UNC-80 HOMOLOG"/>
    <property type="match status" value="1"/>
</dbReference>
<dbReference type="Proteomes" id="UP000054047">
    <property type="component" value="Unassembled WGS sequence"/>
</dbReference>
<gene>
    <name evidence="3" type="ORF">ANCDUO_12648</name>
</gene>
<feature type="region of interest" description="Disordered" evidence="1">
    <location>
        <begin position="540"/>
        <end position="605"/>
    </location>
</feature>